<feature type="compositionally biased region" description="Basic and acidic residues" evidence="1">
    <location>
        <begin position="36"/>
        <end position="45"/>
    </location>
</feature>
<name>C8XG21_NAKMY</name>
<dbReference type="HOGENOM" id="CLU_2955761_0_0_11"/>
<evidence type="ECO:0000313" key="2">
    <source>
        <dbReference type="EMBL" id="ACV80023.1"/>
    </source>
</evidence>
<dbReference type="Proteomes" id="UP000002218">
    <property type="component" value="Chromosome"/>
</dbReference>
<evidence type="ECO:0000256" key="1">
    <source>
        <dbReference type="SAM" id="MobiDB-lite"/>
    </source>
</evidence>
<reference evidence="2 3" key="2">
    <citation type="journal article" date="2010" name="Stand. Genomic Sci.">
        <title>Complete genome sequence of Nakamurella multipartita type strain (Y-104).</title>
        <authorList>
            <person name="Tice H."/>
            <person name="Mayilraj S."/>
            <person name="Sims D."/>
            <person name="Lapidus A."/>
            <person name="Nolan M."/>
            <person name="Lucas S."/>
            <person name="Glavina Del Rio T."/>
            <person name="Copeland A."/>
            <person name="Cheng J.F."/>
            <person name="Meincke L."/>
            <person name="Bruce D."/>
            <person name="Goodwin L."/>
            <person name="Pitluck S."/>
            <person name="Ivanova N."/>
            <person name="Mavromatis K."/>
            <person name="Ovchinnikova G."/>
            <person name="Pati A."/>
            <person name="Chen A."/>
            <person name="Palaniappan K."/>
            <person name="Land M."/>
            <person name="Hauser L."/>
            <person name="Chang Y.J."/>
            <person name="Jeffries C.D."/>
            <person name="Detter J.C."/>
            <person name="Brettin T."/>
            <person name="Rohde M."/>
            <person name="Goker M."/>
            <person name="Bristow J."/>
            <person name="Eisen J.A."/>
            <person name="Markowitz V."/>
            <person name="Hugenholtz P."/>
            <person name="Kyrpides N.C."/>
            <person name="Klenk H.P."/>
            <person name="Chen F."/>
        </authorList>
    </citation>
    <scope>NUCLEOTIDE SEQUENCE [LARGE SCALE GENOMIC DNA]</scope>
    <source>
        <strain evidence="3">ATCC 700099 / DSM 44233 / CIP 104796 / JCM 9543 / NBRC 105858 / Y-104</strain>
    </source>
</reference>
<keyword evidence="3" id="KW-1185">Reference proteome</keyword>
<feature type="region of interest" description="Disordered" evidence="1">
    <location>
        <begin position="24"/>
        <end position="59"/>
    </location>
</feature>
<organism evidence="2 3">
    <name type="scientific">Nakamurella multipartita (strain ATCC 700099 / DSM 44233 / CIP 104796 / JCM 9543 / NBRC 105858 / Y-104)</name>
    <name type="common">Microsphaera multipartita</name>
    <dbReference type="NCBI Taxonomy" id="479431"/>
    <lineage>
        <taxon>Bacteria</taxon>
        <taxon>Bacillati</taxon>
        <taxon>Actinomycetota</taxon>
        <taxon>Actinomycetes</taxon>
        <taxon>Nakamurellales</taxon>
        <taxon>Nakamurellaceae</taxon>
        <taxon>Nakamurella</taxon>
    </lineage>
</organism>
<evidence type="ECO:0000313" key="3">
    <source>
        <dbReference type="Proteomes" id="UP000002218"/>
    </source>
</evidence>
<accession>C8XG21</accession>
<reference evidence="3" key="1">
    <citation type="submission" date="2009-09" db="EMBL/GenBank/DDBJ databases">
        <title>The complete genome of Nakamurella multipartita DSM 44233.</title>
        <authorList>
            <consortium name="US DOE Joint Genome Institute (JGI-PGF)"/>
            <person name="Lucas S."/>
            <person name="Copeland A."/>
            <person name="Lapidus A."/>
            <person name="Glavina del Rio T."/>
            <person name="Dalin E."/>
            <person name="Tice H."/>
            <person name="Bruce D."/>
            <person name="Goodwin L."/>
            <person name="Pitluck S."/>
            <person name="Kyrpides N."/>
            <person name="Mavromatis K."/>
            <person name="Ivanova N."/>
            <person name="Ovchinnikova G."/>
            <person name="Sims D."/>
            <person name="Meincke L."/>
            <person name="Brettin T."/>
            <person name="Detter J.C."/>
            <person name="Han C."/>
            <person name="Larimer F."/>
            <person name="Land M."/>
            <person name="Hauser L."/>
            <person name="Markowitz V."/>
            <person name="Cheng J.-F."/>
            <person name="Hugenholtz P."/>
            <person name="Woyke T."/>
            <person name="Wu D."/>
            <person name="Klenk H.-P."/>
            <person name="Eisen J.A."/>
        </authorList>
    </citation>
    <scope>NUCLEOTIDE SEQUENCE [LARGE SCALE GENOMIC DNA]</scope>
    <source>
        <strain evidence="3">ATCC 700099 / DSM 44233 / CIP 104796 / JCM 9543 / NBRC 105858 / Y-104</strain>
    </source>
</reference>
<dbReference type="EMBL" id="CP001737">
    <property type="protein sequence ID" value="ACV80023.1"/>
    <property type="molecule type" value="Genomic_DNA"/>
</dbReference>
<dbReference type="InParanoid" id="C8XG21"/>
<proteinExistence type="predicted"/>
<sequence length="59" mass="6514">MGLDECSYARQMGAIKTLMASLPPGWQSTASMPIQHDPHPEDPRRPGVPNPRRHINAPV</sequence>
<gene>
    <name evidence="2" type="ordered locus">Namu_3719</name>
</gene>
<dbReference type="AlphaFoldDB" id="C8XG21"/>
<protein>
    <submittedName>
        <fullName evidence="2">Uncharacterized protein</fullName>
    </submittedName>
</protein>
<dbReference type="KEGG" id="nml:Namu_3719"/>